<proteinExistence type="predicted"/>
<evidence type="ECO:0000313" key="2">
    <source>
        <dbReference type="Proteomes" id="UP001150538"/>
    </source>
</evidence>
<feature type="non-terminal residue" evidence="1">
    <location>
        <position position="71"/>
    </location>
</feature>
<sequence>NTFNPVKIYQWYVLAQLFVNAYGTYDGDNYFLKQEFATGSQPEIVQTNFAKAVSLIKRYSGLGRFSDMFCH</sequence>
<protein>
    <submittedName>
        <fullName evidence="1">Uncharacterized protein</fullName>
    </submittedName>
</protein>
<dbReference type="AlphaFoldDB" id="A0A9W7ZPU5"/>
<keyword evidence="2" id="KW-1185">Reference proteome</keyword>
<gene>
    <name evidence="1" type="ORF">H4219_006273</name>
</gene>
<dbReference type="EMBL" id="JANBPU010000623">
    <property type="protein sequence ID" value="KAJ1910148.1"/>
    <property type="molecule type" value="Genomic_DNA"/>
</dbReference>
<organism evidence="1 2">
    <name type="scientific">Mycoemilia scoparia</name>
    <dbReference type="NCBI Taxonomy" id="417184"/>
    <lineage>
        <taxon>Eukaryota</taxon>
        <taxon>Fungi</taxon>
        <taxon>Fungi incertae sedis</taxon>
        <taxon>Zoopagomycota</taxon>
        <taxon>Kickxellomycotina</taxon>
        <taxon>Kickxellomycetes</taxon>
        <taxon>Kickxellales</taxon>
        <taxon>Kickxellaceae</taxon>
        <taxon>Mycoemilia</taxon>
    </lineage>
</organism>
<feature type="non-terminal residue" evidence="1">
    <location>
        <position position="1"/>
    </location>
</feature>
<accession>A0A9W7ZPU5</accession>
<comment type="caution">
    <text evidence="1">The sequence shown here is derived from an EMBL/GenBank/DDBJ whole genome shotgun (WGS) entry which is preliminary data.</text>
</comment>
<dbReference type="Proteomes" id="UP001150538">
    <property type="component" value="Unassembled WGS sequence"/>
</dbReference>
<evidence type="ECO:0000313" key="1">
    <source>
        <dbReference type="EMBL" id="KAJ1910148.1"/>
    </source>
</evidence>
<reference evidence="1" key="1">
    <citation type="submission" date="2022-07" db="EMBL/GenBank/DDBJ databases">
        <title>Phylogenomic reconstructions and comparative analyses of Kickxellomycotina fungi.</title>
        <authorList>
            <person name="Reynolds N.K."/>
            <person name="Stajich J.E."/>
            <person name="Barry K."/>
            <person name="Grigoriev I.V."/>
            <person name="Crous P."/>
            <person name="Smith M.E."/>
        </authorList>
    </citation>
    <scope>NUCLEOTIDE SEQUENCE</scope>
    <source>
        <strain evidence="1">NBRC 100468</strain>
    </source>
</reference>
<name>A0A9W7ZPU5_9FUNG</name>